<accession>A0A8J7MUN8</accession>
<feature type="transmembrane region" description="Helical" evidence="1">
    <location>
        <begin position="116"/>
        <end position="136"/>
    </location>
</feature>
<evidence type="ECO:0000256" key="1">
    <source>
        <dbReference type="SAM" id="Phobius"/>
    </source>
</evidence>
<keyword evidence="1" id="KW-0812">Transmembrane</keyword>
<dbReference type="EMBL" id="JAESVP010000013">
    <property type="protein sequence ID" value="MBL4929992.1"/>
    <property type="molecule type" value="Genomic_DNA"/>
</dbReference>
<reference evidence="2" key="1">
    <citation type="submission" date="2021-01" db="EMBL/GenBank/DDBJ databases">
        <title>Genome seq and assembly of Tabrizicola sp. KVB23.</title>
        <authorList>
            <person name="Chhetri G."/>
        </authorList>
    </citation>
    <scope>NUCLEOTIDE SEQUENCE</scope>
    <source>
        <strain evidence="2">KVB23</strain>
    </source>
</reference>
<dbReference type="RefSeq" id="WP_202662563.1">
    <property type="nucleotide sequence ID" value="NZ_JAESVP010000013.1"/>
</dbReference>
<keyword evidence="1" id="KW-0472">Membrane</keyword>
<dbReference type="AlphaFoldDB" id="A0A8J7MUN8"/>
<feature type="transmembrane region" description="Helical" evidence="1">
    <location>
        <begin position="49"/>
        <end position="68"/>
    </location>
</feature>
<name>A0A8J7MUN8_9RHOB</name>
<gene>
    <name evidence="2" type="ORF">JI744_17975</name>
</gene>
<evidence type="ECO:0000313" key="2">
    <source>
        <dbReference type="EMBL" id="MBL4929992.1"/>
    </source>
</evidence>
<keyword evidence="1" id="KW-1133">Transmembrane helix</keyword>
<keyword evidence="3" id="KW-1185">Reference proteome</keyword>
<protein>
    <submittedName>
        <fullName evidence="2">Uncharacterized protein</fullName>
    </submittedName>
</protein>
<evidence type="ECO:0000313" key="3">
    <source>
        <dbReference type="Proteomes" id="UP000619033"/>
    </source>
</evidence>
<proteinExistence type="predicted"/>
<comment type="caution">
    <text evidence="2">The sequence shown here is derived from an EMBL/GenBank/DDBJ whole genome shotgun (WGS) entry which is preliminary data.</text>
</comment>
<feature type="transmembrane region" description="Helical" evidence="1">
    <location>
        <begin position="21"/>
        <end position="43"/>
    </location>
</feature>
<organism evidence="2 3">
    <name type="scientific">Fuscibacter oryzae</name>
    <dbReference type="NCBI Taxonomy" id="2803939"/>
    <lineage>
        <taxon>Bacteria</taxon>
        <taxon>Pseudomonadati</taxon>
        <taxon>Pseudomonadota</taxon>
        <taxon>Alphaproteobacteria</taxon>
        <taxon>Rhodobacterales</taxon>
        <taxon>Paracoccaceae</taxon>
        <taxon>Fuscibacter</taxon>
    </lineage>
</organism>
<sequence length="160" mass="17452">MTSISSSSEIASLRQELLLRILFQNTIIQVLVVLFVLMAGLAILRPEQAGFVSLIFQIATLASALQWCHHGIRTRQIKQFLTLTASGETGLLWEDWLPANRPPSLLGSRWMISTKGVFLGLAMAMLGVDLILATAASFCGRLAAVLWLATAGFLLTNPKE</sequence>
<dbReference type="Proteomes" id="UP000619033">
    <property type="component" value="Unassembled WGS sequence"/>
</dbReference>